<feature type="transmembrane region" description="Helical" evidence="1">
    <location>
        <begin position="77"/>
        <end position="99"/>
    </location>
</feature>
<name>A0A0S7Y6S7_UNCSA</name>
<gene>
    <name evidence="2" type="ORF">AMJ44_00665</name>
</gene>
<evidence type="ECO:0000313" key="2">
    <source>
        <dbReference type="EMBL" id="KPJ70143.1"/>
    </source>
</evidence>
<organism evidence="2 3">
    <name type="scientific">candidate division WOR-1 bacterium DG_54_3</name>
    <dbReference type="NCBI Taxonomy" id="1703775"/>
    <lineage>
        <taxon>Bacteria</taxon>
        <taxon>Bacillati</taxon>
        <taxon>Saganbacteria</taxon>
    </lineage>
</organism>
<feature type="transmembrane region" description="Helical" evidence="1">
    <location>
        <begin position="20"/>
        <end position="38"/>
    </location>
</feature>
<comment type="caution">
    <text evidence="2">The sequence shown here is derived from an EMBL/GenBank/DDBJ whole genome shotgun (WGS) entry which is preliminary data.</text>
</comment>
<sequence>MSVLDWILSPASVSRQVNYLYFLIVFFLTVLVLGTALYTKNRRGVRLFLLAMVVWSGIEFIGLATGMRVYKPESDKIVIFIFVALVEDPGWVCLCYLIAERLFKVLWKAHPPHRTERN</sequence>
<reference evidence="2 3" key="1">
    <citation type="journal article" date="2015" name="Microbiome">
        <title>Genomic resolution of linkages in carbon, nitrogen, and sulfur cycling among widespread estuary sediment bacteria.</title>
        <authorList>
            <person name="Baker B.J."/>
            <person name="Lazar C.S."/>
            <person name="Teske A.P."/>
            <person name="Dick G.J."/>
        </authorList>
    </citation>
    <scope>NUCLEOTIDE SEQUENCE [LARGE SCALE GENOMIC DNA]</scope>
    <source>
        <strain evidence="2">DG_54_3</strain>
    </source>
</reference>
<dbReference type="AlphaFoldDB" id="A0A0S7Y6S7"/>
<protein>
    <submittedName>
        <fullName evidence="2">Uncharacterized protein</fullName>
    </submittedName>
</protein>
<proteinExistence type="predicted"/>
<keyword evidence="1" id="KW-0472">Membrane</keyword>
<accession>A0A0S7Y6S7</accession>
<evidence type="ECO:0000256" key="1">
    <source>
        <dbReference type="SAM" id="Phobius"/>
    </source>
</evidence>
<dbReference type="EMBL" id="LIZX01000005">
    <property type="protein sequence ID" value="KPJ70143.1"/>
    <property type="molecule type" value="Genomic_DNA"/>
</dbReference>
<keyword evidence="1" id="KW-0812">Transmembrane</keyword>
<keyword evidence="1" id="KW-1133">Transmembrane helix</keyword>
<evidence type="ECO:0000313" key="3">
    <source>
        <dbReference type="Proteomes" id="UP000051861"/>
    </source>
</evidence>
<dbReference type="Proteomes" id="UP000051861">
    <property type="component" value="Unassembled WGS sequence"/>
</dbReference>
<feature type="transmembrane region" description="Helical" evidence="1">
    <location>
        <begin position="45"/>
        <end position="65"/>
    </location>
</feature>